<sequence>MFVVTSVVSVYAQINSIPMLNGTNFKIWKEAIEIVLGCMDLNLVLRAEEPISTLDNLQESLRASRFLEEIEQLFAKNEKEEMSNLLAKLISMKYKGRGNIREYIMEMSNLVAKLKYNYLYLIHEKSQPLDVFKSFKAKVELQLEKKIKAVKSYCGGEYYGRYDGSGEQHPKSHFGEKLKTTVYILNRVPTKAVNKTPYELWIGRMKENWTQEQLPILFEMGNARFLEEVKFGKEKNIRNVVFEEESINDIGQVLVPITIQETTPVIGDNVQTIVPDIVPE</sequence>
<reference evidence="1" key="1">
    <citation type="submission" date="2018-05" db="EMBL/GenBank/DDBJ databases">
        <title>Draft genome of Mucuna pruriens seed.</title>
        <authorList>
            <person name="Nnadi N.E."/>
            <person name="Vos R."/>
            <person name="Hasami M.H."/>
            <person name="Devisetty U.K."/>
            <person name="Aguiy J.C."/>
        </authorList>
    </citation>
    <scope>NUCLEOTIDE SEQUENCE [LARGE SCALE GENOMIC DNA]</scope>
    <source>
        <strain evidence="1">JCA_2017</strain>
    </source>
</reference>
<dbReference type="PANTHER" id="PTHR42648:SF28">
    <property type="entry name" value="TRANSPOSON-ENCODED PROTEIN WITH RIBONUCLEASE H-LIKE AND RETROVIRUS ZINC FINGER-LIKE DOMAINS"/>
    <property type="match status" value="1"/>
</dbReference>
<protein>
    <submittedName>
        <fullName evidence="1">Uncharacterized protein</fullName>
    </submittedName>
</protein>
<proteinExistence type="predicted"/>
<keyword evidence="2" id="KW-1185">Reference proteome</keyword>
<name>A0A371HZM3_MUCPR</name>
<dbReference type="EMBL" id="QJKJ01001322">
    <property type="protein sequence ID" value="RDY08219.1"/>
    <property type="molecule type" value="Genomic_DNA"/>
</dbReference>
<accession>A0A371HZM3</accession>
<evidence type="ECO:0000313" key="2">
    <source>
        <dbReference type="Proteomes" id="UP000257109"/>
    </source>
</evidence>
<organism evidence="1 2">
    <name type="scientific">Mucuna pruriens</name>
    <name type="common">Velvet bean</name>
    <name type="synonym">Dolichos pruriens</name>
    <dbReference type="NCBI Taxonomy" id="157652"/>
    <lineage>
        <taxon>Eukaryota</taxon>
        <taxon>Viridiplantae</taxon>
        <taxon>Streptophyta</taxon>
        <taxon>Embryophyta</taxon>
        <taxon>Tracheophyta</taxon>
        <taxon>Spermatophyta</taxon>
        <taxon>Magnoliopsida</taxon>
        <taxon>eudicotyledons</taxon>
        <taxon>Gunneridae</taxon>
        <taxon>Pentapetalae</taxon>
        <taxon>rosids</taxon>
        <taxon>fabids</taxon>
        <taxon>Fabales</taxon>
        <taxon>Fabaceae</taxon>
        <taxon>Papilionoideae</taxon>
        <taxon>50 kb inversion clade</taxon>
        <taxon>NPAAA clade</taxon>
        <taxon>indigoferoid/millettioid clade</taxon>
        <taxon>Phaseoleae</taxon>
        <taxon>Mucuna</taxon>
    </lineage>
</organism>
<dbReference type="PANTHER" id="PTHR42648">
    <property type="entry name" value="TRANSPOSASE, PUTATIVE-RELATED"/>
    <property type="match status" value="1"/>
</dbReference>
<dbReference type="Proteomes" id="UP000257109">
    <property type="component" value="Unassembled WGS sequence"/>
</dbReference>
<dbReference type="AlphaFoldDB" id="A0A371HZM3"/>
<dbReference type="SUPFAM" id="SSF53098">
    <property type="entry name" value="Ribonuclease H-like"/>
    <property type="match status" value="1"/>
</dbReference>
<dbReference type="InterPro" id="IPR039537">
    <property type="entry name" value="Retrotran_Ty1/copia-like"/>
</dbReference>
<dbReference type="InterPro" id="IPR012337">
    <property type="entry name" value="RNaseH-like_sf"/>
</dbReference>
<gene>
    <name evidence="1" type="ORF">CR513_07570</name>
</gene>
<comment type="caution">
    <text evidence="1">The sequence shown here is derived from an EMBL/GenBank/DDBJ whole genome shotgun (WGS) entry which is preliminary data.</text>
</comment>
<feature type="non-terminal residue" evidence="1">
    <location>
        <position position="1"/>
    </location>
</feature>
<evidence type="ECO:0000313" key="1">
    <source>
        <dbReference type="EMBL" id="RDY08219.1"/>
    </source>
</evidence>